<evidence type="ECO:0000256" key="1">
    <source>
        <dbReference type="SAM" id="MobiDB-lite"/>
    </source>
</evidence>
<dbReference type="Proteomes" id="UP000831775">
    <property type="component" value="Chromosome"/>
</dbReference>
<keyword evidence="4" id="KW-1185">Reference proteome</keyword>
<feature type="transmembrane region" description="Helical" evidence="2">
    <location>
        <begin position="48"/>
        <end position="67"/>
    </location>
</feature>
<keyword evidence="2" id="KW-1133">Transmembrane helix</keyword>
<organism evidence="3 4">
    <name type="scientific">Leucobacter rhizosphaerae</name>
    <dbReference type="NCBI Taxonomy" id="2932245"/>
    <lineage>
        <taxon>Bacteria</taxon>
        <taxon>Bacillati</taxon>
        <taxon>Actinomycetota</taxon>
        <taxon>Actinomycetes</taxon>
        <taxon>Micrococcales</taxon>
        <taxon>Microbacteriaceae</taxon>
        <taxon>Leucobacter</taxon>
    </lineage>
</organism>
<protein>
    <submittedName>
        <fullName evidence="3">Uncharacterized protein</fullName>
    </submittedName>
</protein>
<keyword evidence="2" id="KW-0472">Membrane</keyword>
<name>A0ABY4FXL0_9MICO</name>
<accession>A0ABY4FXL0</accession>
<evidence type="ECO:0000256" key="2">
    <source>
        <dbReference type="SAM" id="Phobius"/>
    </source>
</evidence>
<feature type="compositionally biased region" description="Pro residues" evidence="1">
    <location>
        <begin position="87"/>
        <end position="101"/>
    </location>
</feature>
<proteinExistence type="predicted"/>
<feature type="transmembrane region" description="Helical" evidence="2">
    <location>
        <begin position="20"/>
        <end position="39"/>
    </location>
</feature>
<reference evidence="3 4" key="1">
    <citation type="submission" date="2022-04" db="EMBL/GenBank/DDBJ databases">
        <title>Leucobacter sp. isolated from rhizosphere of onion.</title>
        <authorList>
            <person name="Won M."/>
            <person name="Lee C.-M."/>
            <person name="Woen H.-Y."/>
            <person name="Kwon S.-W."/>
        </authorList>
    </citation>
    <scope>NUCLEOTIDE SEQUENCE [LARGE SCALE GENOMIC DNA]</scope>
    <source>
        <strain evidence="3 4">H25R-14</strain>
    </source>
</reference>
<sequence length="340" mass="34977">MKSAEVCVLAATGGVDAVPLALTAAVVLVVLGIIAVAAARSSRGRRGLAAGFGALALVGALVVVPLASATPVQAATGANTSECDPAQQPPAEKPPVDPPVETPDSVIVSPAAPALSDVACGVEPAVLIPEMDGVAYGQTRAGNIVTVTATAEPGFVLAEGAVATWPLDVTPQPCACVPDEINWGADPIFASVDDYAGYVYVQPQEWTEALVAQGSSFSVVTQEVTQFSGQWVAQNGELPEGIDPGTVTFDGVIDKSGTNGALTEWGALQFDLATSGQSAYSTYLAEEAALRELYPESEITFQIDGETWLYQFTSSLTVTLLDSCGTAVSRSYDLVRVVPT</sequence>
<gene>
    <name evidence="3" type="ORF">MUN76_03400</name>
</gene>
<evidence type="ECO:0000313" key="4">
    <source>
        <dbReference type="Proteomes" id="UP000831775"/>
    </source>
</evidence>
<feature type="region of interest" description="Disordered" evidence="1">
    <location>
        <begin position="77"/>
        <end position="104"/>
    </location>
</feature>
<keyword evidence="2" id="KW-0812">Transmembrane</keyword>
<evidence type="ECO:0000313" key="3">
    <source>
        <dbReference type="EMBL" id="UOQ61035.1"/>
    </source>
</evidence>
<dbReference type="RefSeq" id="WP_244687156.1">
    <property type="nucleotide sequence ID" value="NZ_CP095043.1"/>
</dbReference>
<dbReference type="EMBL" id="CP095043">
    <property type="protein sequence ID" value="UOQ61035.1"/>
    <property type="molecule type" value="Genomic_DNA"/>
</dbReference>